<accession>A0ABS9ZNR2</accession>
<organism evidence="1 2">
    <name type="scientific">Pseudomonas maioricensis</name>
    <dbReference type="NCBI Taxonomy" id="1766623"/>
    <lineage>
        <taxon>Bacteria</taxon>
        <taxon>Pseudomonadati</taxon>
        <taxon>Pseudomonadota</taxon>
        <taxon>Gammaproteobacteria</taxon>
        <taxon>Pseudomonadales</taxon>
        <taxon>Pseudomonadaceae</taxon>
        <taxon>Pseudomonas</taxon>
    </lineage>
</organism>
<protein>
    <submittedName>
        <fullName evidence="1">Uncharacterized protein</fullName>
    </submittedName>
</protein>
<evidence type="ECO:0000313" key="1">
    <source>
        <dbReference type="EMBL" id="MCI8210503.1"/>
    </source>
</evidence>
<proteinExistence type="predicted"/>
<sequence>MDLELLRVGQFDSKYEVLGPTYDFMYLSGPSQPSGQRRPNLTQSVLDSGHPFAQGKGALVGIHLHWTLPEALRHAEQDAAPTGKARKGGGFPNTPNRWLITRVLFKPDGTCESRRWVVESDRLNDAPPAGLGLIHPSVPVDMATRTQRNQYIGQHFPADDWREATGAKRYAPLTALGYGDPTFASFYPNSASVFGFYDDVKGLPAGKNKLAYHVVGWYSPEISSPLSTDSGLGLIKRFCTWQGYEKGNARPHQMLCNSALQEVEWDLRNRYFETLKQQPLSCSVGTSVPEALSVLVATVASTPELEGGLNALQFGQVQESVERPDGADIYANQMHEAGFTSSSGGSLWAILPPKQTDNATQTIASLSEEISRLLDDLCIEQQALDRRRGELTRARRQLYADWHTYQLALYAPTGHLSAETIFPVLMAQAKQILLESRQVDQEKTQLRESMQHIKQRLPSGYRLESQAAPRFWRAQDPSLMLLGHELATRSLSTPFDYTEGRQLPCRLGDQIVTGATLSVEEKELHLETQQWLALAASPGLPKELAAPIDALAAEAVLFSSEAPSLVRTHLTEQQGETPGFAEAASKLFGEQAQAFLLNATAASVSFRSKLPPQSPKQMGTLWTSWLPWQFQYEVSLKQPGAEAFGQPALIDHLGWNQEHDLRIDNDLVKDAPAWQYRGTGMLAHHGTLQLINTVQAVLSRQPDAPGLADLLDWIGTLPLATQTMSDFGAGLLMIRPSGQLPVYDPYQDTDGTLKRREDISQIAEAVGRENWFAPLQDNPMNPLRAGALTLQRLRIVDRFGRFQDHSACNPDSLEVLICKRLLPETQSDDALPVASLPVRITRPARLQFRWISARSGTVQSNSHPSTSPVMGWVVLDNVDGGISFFQENGESLGTLRCSAGADAQVLWQSPPPNARLLDDPEEFLKPAHPELTAFVHTLRESGVEGIRRFRIETKAQLHKIQPDSNNADDAIALLLGRPLALVRATIALELKGGPAVDHSWDALRRRIEGTVNQQNESIRAVEFPVHLGASDHIKDGLVNYWPVANGVTDFNAPYVSAHALAGSPAQRSLVIRAEAEQPVTVTMLIDPRAVVHATTGVLPVKAITLPAVHFTSALSRMKVFLRTGPLLKAIGAQLSLTLPDTTHGKWVWHSADSTTQQLSRNVNNNDQLQPVRQEIIDGWIALQE</sequence>
<comment type="caution">
    <text evidence="1">The sequence shown here is derived from an EMBL/GenBank/DDBJ whole genome shotgun (WGS) entry which is preliminary data.</text>
</comment>
<evidence type="ECO:0000313" key="2">
    <source>
        <dbReference type="Proteomes" id="UP001320513"/>
    </source>
</evidence>
<name>A0ABS9ZNR2_9PSED</name>
<gene>
    <name evidence="1" type="ORF">AUC61_13260</name>
</gene>
<keyword evidence="2" id="KW-1185">Reference proteome</keyword>
<dbReference type="Proteomes" id="UP001320513">
    <property type="component" value="Unassembled WGS sequence"/>
</dbReference>
<reference evidence="1 2" key="1">
    <citation type="submission" date="2015-12" db="EMBL/GenBank/DDBJ databases">
        <title>Phylogenomics in the description of a new species in the Pseudomonas syringae group.</title>
        <authorList>
            <person name="Busquets A."/>
            <person name="Gomila M."/>
            <person name="Beiki F."/>
            <person name="Rahimian H."/>
            <person name="Mulet M."/>
            <person name="Sanchez D."/>
            <person name="Garcia-Valdes E."/>
            <person name="Lalucat J."/>
        </authorList>
    </citation>
    <scope>NUCLEOTIDE SEQUENCE [LARGE SCALE GENOMIC DNA]</scope>
    <source>
        <strain evidence="1 2">S25</strain>
    </source>
</reference>
<dbReference type="EMBL" id="LOHG01000007">
    <property type="protein sequence ID" value="MCI8210503.1"/>
    <property type="molecule type" value="Genomic_DNA"/>
</dbReference>